<feature type="compositionally biased region" description="Basic and acidic residues" evidence="1">
    <location>
        <begin position="1"/>
        <end position="19"/>
    </location>
</feature>
<name>A0A7W7U1Q7_9ACTN</name>
<organism evidence="2 3">
    <name type="scientific">Streptomyces nymphaeiformis</name>
    <dbReference type="NCBI Taxonomy" id="2663842"/>
    <lineage>
        <taxon>Bacteria</taxon>
        <taxon>Bacillati</taxon>
        <taxon>Actinomycetota</taxon>
        <taxon>Actinomycetes</taxon>
        <taxon>Kitasatosporales</taxon>
        <taxon>Streptomycetaceae</taxon>
        <taxon>Streptomyces</taxon>
    </lineage>
</organism>
<evidence type="ECO:0000256" key="1">
    <source>
        <dbReference type="SAM" id="MobiDB-lite"/>
    </source>
</evidence>
<proteinExistence type="predicted"/>
<dbReference type="EMBL" id="JACHJY010000006">
    <property type="protein sequence ID" value="MBB4983394.1"/>
    <property type="molecule type" value="Genomic_DNA"/>
</dbReference>
<evidence type="ECO:0000313" key="3">
    <source>
        <dbReference type="Proteomes" id="UP000582643"/>
    </source>
</evidence>
<feature type="compositionally biased region" description="Basic residues" evidence="1">
    <location>
        <begin position="20"/>
        <end position="29"/>
    </location>
</feature>
<feature type="region of interest" description="Disordered" evidence="1">
    <location>
        <begin position="1"/>
        <end position="40"/>
    </location>
</feature>
<gene>
    <name evidence="2" type="ORF">GGE06_004336</name>
</gene>
<dbReference type="Proteomes" id="UP000582643">
    <property type="component" value="Unassembled WGS sequence"/>
</dbReference>
<reference evidence="2 3" key="1">
    <citation type="submission" date="2020-08" db="EMBL/GenBank/DDBJ databases">
        <title>Genomic Encyclopedia of Type Strains, Phase III (KMG-III): the genomes of soil and plant-associated and newly described type strains.</title>
        <authorList>
            <person name="Whitman W."/>
        </authorList>
    </citation>
    <scope>NUCLEOTIDE SEQUENCE [LARGE SCALE GENOMIC DNA]</scope>
    <source>
        <strain evidence="2 3">SFB5A</strain>
    </source>
</reference>
<evidence type="ECO:0000313" key="2">
    <source>
        <dbReference type="EMBL" id="MBB4983394.1"/>
    </source>
</evidence>
<accession>A0A7W7U1Q7</accession>
<dbReference type="AlphaFoldDB" id="A0A7W7U1Q7"/>
<keyword evidence="3" id="KW-1185">Reference proteome</keyword>
<sequence>MSGYEDAARSRRTAAEYGRRMRAARRRRGTAAYSRREVRS</sequence>
<protein>
    <submittedName>
        <fullName evidence="2">Uncharacterized protein</fullName>
    </submittedName>
</protein>
<comment type="caution">
    <text evidence="2">The sequence shown here is derived from an EMBL/GenBank/DDBJ whole genome shotgun (WGS) entry which is preliminary data.</text>
</comment>